<reference evidence="2 3" key="1">
    <citation type="journal article" date="2021" name="Front. Microbiol.">
        <title>Comprehensive Comparative Genomics and Phenotyping of Methylobacterium Species.</title>
        <authorList>
            <person name="Alessa O."/>
            <person name="Ogura Y."/>
            <person name="Fujitani Y."/>
            <person name="Takami H."/>
            <person name="Hayashi T."/>
            <person name="Sahin N."/>
            <person name="Tani A."/>
        </authorList>
    </citation>
    <scope>NUCLEOTIDE SEQUENCE [LARGE SCALE GENOMIC DNA]</scope>
    <source>
        <strain evidence="2 3">DSM 23679</strain>
    </source>
</reference>
<feature type="transmembrane region" description="Helical" evidence="1">
    <location>
        <begin position="905"/>
        <end position="921"/>
    </location>
</feature>
<dbReference type="SUPFAM" id="SSF82714">
    <property type="entry name" value="Multidrug efflux transporter AcrB TolC docking domain, DN and DC subdomains"/>
    <property type="match status" value="2"/>
</dbReference>
<feature type="transmembrane region" description="Helical" evidence="1">
    <location>
        <begin position="522"/>
        <end position="542"/>
    </location>
</feature>
<keyword evidence="1" id="KW-1133">Transmembrane helix</keyword>
<evidence type="ECO:0000256" key="1">
    <source>
        <dbReference type="SAM" id="Phobius"/>
    </source>
</evidence>
<dbReference type="SUPFAM" id="SSF82693">
    <property type="entry name" value="Multidrug efflux transporter AcrB pore domain, PN1, PN2, PC1 and PC2 subdomains"/>
    <property type="match status" value="3"/>
</dbReference>
<dbReference type="Gene3D" id="3.30.2090.10">
    <property type="entry name" value="Multidrug efflux transporter AcrB TolC docking domain, DN and DC subdomains"/>
    <property type="match status" value="2"/>
</dbReference>
<keyword evidence="1" id="KW-0812">Transmembrane</keyword>
<dbReference type="InterPro" id="IPR027463">
    <property type="entry name" value="AcrB_DN_DC_subdom"/>
</dbReference>
<dbReference type="SUPFAM" id="SSF82866">
    <property type="entry name" value="Multidrug efflux transporter AcrB transmembrane domain"/>
    <property type="match status" value="2"/>
</dbReference>
<feature type="transmembrane region" description="Helical" evidence="1">
    <location>
        <begin position="333"/>
        <end position="354"/>
    </location>
</feature>
<feature type="transmembrane region" description="Helical" evidence="1">
    <location>
        <begin position="463"/>
        <end position="487"/>
    </location>
</feature>
<proteinExistence type="predicted"/>
<protein>
    <submittedName>
        <fullName evidence="2">Multidrug export protein AcrF</fullName>
    </submittedName>
</protein>
<dbReference type="Gene3D" id="3.30.70.1320">
    <property type="entry name" value="Multidrug efflux transporter AcrB pore domain like"/>
    <property type="match status" value="1"/>
</dbReference>
<feature type="transmembrane region" description="Helical" evidence="1">
    <location>
        <begin position="391"/>
        <end position="413"/>
    </location>
</feature>
<dbReference type="PRINTS" id="PR00702">
    <property type="entry name" value="ACRIFLAVINRP"/>
</dbReference>
<gene>
    <name evidence="2" type="primary">acrF_1</name>
    <name evidence="2" type="ORF">AFCDBAGC_0144</name>
</gene>
<keyword evidence="1" id="KW-0472">Membrane</keyword>
<feature type="transmembrane region" description="Helical" evidence="1">
    <location>
        <begin position="425"/>
        <end position="451"/>
    </location>
</feature>
<name>A0ABQ4QB53_9HYPH</name>
<accession>A0ABQ4QB53</accession>
<dbReference type="Proteomes" id="UP001055117">
    <property type="component" value="Unassembled WGS sequence"/>
</dbReference>
<evidence type="ECO:0000313" key="2">
    <source>
        <dbReference type="EMBL" id="GJD42309.1"/>
    </source>
</evidence>
<evidence type="ECO:0000313" key="3">
    <source>
        <dbReference type="Proteomes" id="UP001055117"/>
    </source>
</evidence>
<dbReference type="PANTHER" id="PTHR32063:SF64">
    <property type="entry name" value="ACRB_ACRD_ACRF FAMILY PROTEIN"/>
    <property type="match status" value="1"/>
</dbReference>
<feature type="transmembrane region" description="Helical" evidence="1">
    <location>
        <begin position="880"/>
        <end position="899"/>
    </location>
</feature>
<feature type="transmembrane region" description="Helical" evidence="1">
    <location>
        <begin position="855"/>
        <end position="873"/>
    </location>
</feature>
<dbReference type="RefSeq" id="WP_238232448.1">
    <property type="nucleotide sequence ID" value="NZ_BPQG01000003.1"/>
</dbReference>
<dbReference type="Gene3D" id="1.20.1640.10">
    <property type="entry name" value="Multidrug efflux transporter AcrB transmembrane domain"/>
    <property type="match status" value="2"/>
</dbReference>
<comment type="caution">
    <text evidence="2">The sequence shown here is derived from an EMBL/GenBank/DDBJ whole genome shotgun (WGS) entry which is preliminary data.</text>
</comment>
<sequence length="1031" mass="111456">MKSFNISEWALSHRSFIWFLMAIALVAGAMAYTKLGREEDPAFAIKTMVVQARWPGATIDETLQQVTERIEKEVKQINAVDYTKSYTTPGQTTVFVNLRETTPPKTIPWLFYQVRKRLGDIQGTFPQGVQPLGYNDEFGDVFGNVYAFTSDGLSMRQLRDYVEQVRTGVLAVENVGKTQVLGARDEVIYLDFSVRKLAALGIDMQSVINTLQAQNAVQPSGVVQAGPEQVSVRVGGQFTDENSLKAINLRINDRFFRLSDVAEISRGFTDPPEALFRYDGQPAIGLAVAMQASANLLHFGEALKDKMRELEADLPAGVGIHLVSDQPKIVEEAVGGFVQALVEAVVIVLAVSFISLGWRAGLVVSLSIPLVLAITFVIMDAMGVTLQRISLGALIIALGLLVDDAMISVEMMVARLEVGDSLQKAAVFAYTSTAFPMLTGTLVTVAGFIPIGFNGSSAGEYTYSLFVVIAVSLLVSWVVAVAFTPLIGVKILPKTIKGHHDKPSRTLSAFRALLLPAMHHRWLTVTFCVALLGASVYGLGFVQQQFFPSSDRPEVLVDMTLAQNASIGETQAQMDRFESVLKGDPEIRHWTSYVGQGAVRFYLPLDQQLANAFFGQIVIETASLEARGRTIARLSKVAKRDFVGTDVFVHPLDIGPPVGRPIQYRIGGPDLQVVRQSAMTLSNIVAANASLSVPTLDWNEPGKVLKVEILQDKARQLGITSKDIATILNGVVGGGSITQVRDSIYLVNVVSRAQAAERHSIDTLKSLQVPLPNGSTVSLLAFAKIRYDLEQPIVWRRDRLPTITVKTTIKDATQAATVVAALKPEIEAFRKTLPPGYVLATGGEVEESGKGSGPIAAVAPVMLLAMAFFLMVQLQSIQKLFLVVSVAPLGLIGVVAALLPSGAPLGFVAILGVLALIGIIIRNSVIMVAQIEEYEATGMPRWDAVVEATCHRMRPILLTAAAASLAMIPIAREIFWGPMAYAMIGGIIAGTFLTLFFLPALYVGWYRIKPGQGEGKAVPAADPHSHGQVPA</sequence>
<dbReference type="Gene3D" id="3.30.70.1430">
    <property type="entry name" value="Multidrug efflux transporter AcrB pore domain"/>
    <property type="match status" value="2"/>
</dbReference>
<dbReference type="PANTHER" id="PTHR32063">
    <property type="match status" value="1"/>
</dbReference>
<dbReference type="InterPro" id="IPR001036">
    <property type="entry name" value="Acrflvin-R"/>
</dbReference>
<dbReference type="Pfam" id="PF00873">
    <property type="entry name" value="ACR_tran"/>
    <property type="match status" value="1"/>
</dbReference>
<feature type="transmembrane region" description="Helical" evidence="1">
    <location>
        <begin position="361"/>
        <end position="379"/>
    </location>
</feature>
<organism evidence="2 3">
    <name type="scientific">Methylobacterium cerastii</name>
    <dbReference type="NCBI Taxonomy" id="932741"/>
    <lineage>
        <taxon>Bacteria</taxon>
        <taxon>Pseudomonadati</taxon>
        <taxon>Pseudomonadota</taxon>
        <taxon>Alphaproteobacteria</taxon>
        <taxon>Hyphomicrobiales</taxon>
        <taxon>Methylobacteriaceae</taxon>
        <taxon>Methylobacterium</taxon>
    </lineage>
</organism>
<dbReference type="Gene3D" id="3.30.70.1440">
    <property type="entry name" value="Multidrug efflux transporter AcrB pore domain"/>
    <property type="match status" value="1"/>
</dbReference>
<keyword evidence="3" id="KW-1185">Reference proteome</keyword>
<feature type="transmembrane region" description="Helical" evidence="1">
    <location>
        <begin position="981"/>
        <end position="1006"/>
    </location>
</feature>
<dbReference type="EMBL" id="BPQG01000003">
    <property type="protein sequence ID" value="GJD42309.1"/>
    <property type="molecule type" value="Genomic_DNA"/>
</dbReference>
<feature type="transmembrane region" description="Helical" evidence="1">
    <location>
        <begin position="956"/>
        <end position="975"/>
    </location>
</feature>